<dbReference type="EMBL" id="CDSC02000319">
    <property type="protein sequence ID" value="SEH91503.1"/>
    <property type="molecule type" value="Genomic_DNA"/>
</dbReference>
<gene>
    <name evidence="1" type="ORF">BAZSYMA_ACONTIG00295_6</name>
</gene>
<evidence type="ECO:0000313" key="1">
    <source>
        <dbReference type="EMBL" id="SEH91503.1"/>
    </source>
</evidence>
<reference evidence="2" key="1">
    <citation type="submission" date="2016-06" db="EMBL/GenBank/DDBJ databases">
        <authorList>
            <person name="Petersen J."/>
            <person name="Sayavedra L."/>
        </authorList>
    </citation>
    <scope>NUCLEOTIDE SEQUENCE [LARGE SCALE GENOMIC DNA]</scope>
    <source>
        <strain evidence="2">BazSymA</strain>
    </source>
</reference>
<sequence>MDDFGLLEELFKDKLIKATEGEYGKHCIKLEETSEENSYSITIRQTPEDAIAIKADSFPDLKEFFNCSSEIGQCKRSDFIIIADSKLIFIELSTTRKQKKEVEQQLQGAQCVIDYCCSISDKFYNHSLLTNYHPYFVSIFNIGTNKRSERLQKVNENKTPQDFLRINASEHVEFRKLCNTKP</sequence>
<name>A0A1H6M2L6_9GAMM</name>
<proteinExistence type="predicted"/>
<dbReference type="AlphaFoldDB" id="A0A1H6M2L6"/>
<dbReference type="Proteomes" id="UP000198988">
    <property type="component" value="Unassembled WGS sequence"/>
</dbReference>
<dbReference type="OrthoDB" id="510857at2"/>
<organism evidence="1 2">
    <name type="scientific">Bathymodiolus azoricus thioautotrophic gill symbiont</name>
    <dbReference type="NCBI Taxonomy" id="235205"/>
    <lineage>
        <taxon>Bacteria</taxon>
        <taxon>Pseudomonadati</taxon>
        <taxon>Pseudomonadota</taxon>
        <taxon>Gammaproteobacteria</taxon>
        <taxon>sulfur-oxidizing symbionts</taxon>
    </lineage>
</organism>
<protein>
    <submittedName>
        <fullName evidence="1">Uncharacterized protein</fullName>
    </submittedName>
</protein>
<evidence type="ECO:0000313" key="2">
    <source>
        <dbReference type="Proteomes" id="UP000198988"/>
    </source>
</evidence>
<dbReference type="RefSeq" id="WP_090716748.1">
    <property type="nucleotide sequence ID" value="NZ_CAESAP020000296.1"/>
</dbReference>
<accession>A0A1H6M2L6</accession>